<feature type="region of interest" description="Disordered" evidence="1">
    <location>
        <begin position="1"/>
        <end position="78"/>
    </location>
</feature>
<accession>A0AAN5CT21</accession>
<evidence type="ECO:0000313" key="3">
    <source>
        <dbReference type="Proteomes" id="UP001328107"/>
    </source>
</evidence>
<dbReference type="EMBL" id="BTRK01000004">
    <property type="protein sequence ID" value="GMR50030.1"/>
    <property type="molecule type" value="Genomic_DNA"/>
</dbReference>
<proteinExistence type="predicted"/>
<evidence type="ECO:0000256" key="1">
    <source>
        <dbReference type="SAM" id="MobiDB-lite"/>
    </source>
</evidence>
<feature type="non-terminal residue" evidence="2">
    <location>
        <position position="1"/>
    </location>
</feature>
<feature type="non-terminal residue" evidence="2">
    <location>
        <position position="397"/>
    </location>
</feature>
<gene>
    <name evidence="2" type="ORF">PMAYCL1PPCAC_20225</name>
</gene>
<evidence type="ECO:0000313" key="2">
    <source>
        <dbReference type="EMBL" id="GMR50030.1"/>
    </source>
</evidence>
<sequence>HHQQQQQKERHHEQPLARRDSLTSAGSALRALEAMDDALQHDNSDDGGSTLNGSVHSKQHHERLVSYSRSSSKPVPPPPVSLWDLIMEDEAVRGENVRDTPAPLQRAGPTSHPLEIPTKNTAKSTGADDVNDDVHRHETAVEAVTIADRIVHDSKSQQRAVRSTSYRYGSKHAPVEESIGAGTRPATAAAAAYGAVVEPPKKHTADSNHTVCKHHGAELTFVEDRAYGSTLTETNVTGAHVHQQRPKTEHHNGEVVAAHIIQDHIERRAEEEIAKEIGHQELQQESSIEYEHQMPVASLLYKFGGGKKKTACKNDAEVRRRWLEDCRRVEQARRVEEDDRRQYLEDAHWALDDNEAEEARLAASRAAAQGNPFATLTRPPPQQHVIPGYARNPMTSP</sequence>
<dbReference type="AlphaFoldDB" id="A0AAN5CT21"/>
<feature type="compositionally biased region" description="Polar residues" evidence="1">
    <location>
        <begin position="46"/>
        <end position="56"/>
    </location>
</feature>
<feature type="compositionally biased region" description="Basic and acidic residues" evidence="1">
    <location>
        <begin position="7"/>
        <end position="21"/>
    </location>
</feature>
<dbReference type="Proteomes" id="UP001328107">
    <property type="component" value="Unassembled WGS sequence"/>
</dbReference>
<name>A0AAN5CT21_9BILA</name>
<reference evidence="3" key="1">
    <citation type="submission" date="2022-10" db="EMBL/GenBank/DDBJ databases">
        <title>Genome assembly of Pristionchus species.</title>
        <authorList>
            <person name="Yoshida K."/>
            <person name="Sommer R.J."/>
        </authorList>
    </citation>
    <scope>NUCLEOTIDE SEQUENCE [LARGE SCALE GENOMIC DNA]</scope>
    <source>
        <strain evidence="3">RS5460</strain>
    </source>
</reference>
<feature type="region of interest" description="Disordered" evidence="1">
    <location>
        <begin position="99"/>
        <end position="130"/>
    </location>
</feature>
<organism evidence="2 3">
    <name type="scientific">Pristionchus mayeri</name>
    <dbReference type="NCBI Taxonomy" id="1317129"/>
    <lineage>
        <taxon>Eukaryota</taxon>
        <taxon>Metazoa</taxon>
        <taxon>Ecdysozoa</taxon>
        <taxon>Nematoda</taxon>
        <taxon>Chromadorea</taxon>
        <taxon>Rhabditida</taxon>
        <taxon>Rhabditina</taxon>
        <taxon>Diplogasteromorpha</taxon>
        <taxon>Diplogasteroidea</taxon>
        <taxon>Neodiplogasteridae</taxon>
        <taxon>Pristionchus</taxon>
    </lineage>
</organism>
<comment type="caution">
    <text evidence="2">The sequence shown here is derived from an EMBL/GenBank/DDBJ whole genome shotgun (WGS) entry which is preliminary data.</text>
</comment>
<protein>
    <submittedName>
        <fullName evidence="2">Uncharacterized protein</fullName>
    </submittedName>
</protein>
<feature type="region of interest" description="Disordered" evidence="1">
    <location>
        <begin position="372"/>
        <end position="397"/>
    </location>
</feature>
<keyword evidence="3" id="KW-1185">Reference proteome</keyword>